<keyword evidence="3" id="KW-1185">Reference proteome</keyword>
<dbReference type="AlphaFoldDB" id="A0A9W6UDM0"/>
<dbReference type="EMBL" id="BSXW01000832">
    <property type="protein sequence ID" value="GMF30368.1"/>
    <property type="molecule type" value="Genomic_DNA"/>
</dbReference>
<accession>A0A9W6UDM0</accession>
<evidence type="ECO:0000313" key="2">
    <source>
        <dbReference type="EMBL" id="GMF30368.1"/>
    </source>
</evidence>
<sequence>MEVDLEVVWLSFERTRPRYAQHANKTYLLATLVPTCNFTNFVTNHPHASYGAFARIVEDIKCGQYAPAPGCRQVGGNGGERRVVAGVARTRARFAAECSAGVGCRRWKPQLDNGLFDGRRAIDTDAGELSTAPPQTVGTVGRIDHVDLRIDRSGARTLPARVHTHSDAPASSSRRPKPPSAGKHHTWNRSYPATGSRLPAESL</sequence>
<comment type="caution">
    <text evidence="2">The sequence shown here is derived from an EMBL/GenBank/DDBJ whole genome shotgun (WGS) entry which is preliminary data.</text>
</comment>
<proteinExistence type="predicted"/>
<reference evidence="2" key="1">
    <citation type="submission" date="2023-04" db="EMBL/GenBank/DDBJ databases">
        <title>Phytophthora lilii NBRC 32176.</title>
        <authorList>
            <person name="Ichikawa N."/>
            <person name="Sato H."/>
            <person name="Tonouchi N."/>
        </authorList>
    </citation>
    <scope>NUCLEOTIDE SEQUENCE</scope>
    <source>
        <strain evidence="2">NBRC 32176</strain>
    </source>
</reference>
<dbReference type="Proteomes" id="UP001165083">
    <property type="component" value="Unassembled WGS sequence"/>
</dbReference>
<organism evidence="2 3">
    <name type="scientific">Phytophthora lilii</name>
    <dbReference type="NCBI Taxonomy" id="2077276"/>
    <lineage>
        <taxon>Eukaryota</taxon>
        <taxon>Sar</taxon>
        <taxon>Stramenopiles</taxon>
        <taxon>Oomycota</taxon>
        <taxon>Peronosporomycetes</taxon>
        <taxon>Peronosporales</taxon>
        <taxon>Peronosporaceae</taxon>
        <taxon>Phytophthora</taxon>
    </lineage>
</organism>
<feature type="compositionally biased region" description="Basic residues" evidence="1">
    <location>
        <begin position="174"/>
        <end position="187"/>
    </location>
</feature>
<protein>
    <submittedName>
        <fullName evidence="2">Unnamed protein product</fullName>
    </submittedName>
</protein>
<evidence type="ECO:0000313" key="3">
    <source>
        <dbReference type="Proteomes" id="UP001165083"/>
    </source>
</evidence>
<gene>
    <name evidence="2" type="ORF">Plil01_001294400</name>
</gene>
<name>A0A9W6UDM0_9STRA</name>
<evidence type="ECO:0000256" key="1">
    <source>
        <dbReference type="SAM" id="MobiDB-lite"/>
    </source>
</evidence>
<feature type="region of interest" description="Disordered" evidence="1">
    <location>
        <begin position="154"/>
        <end position="203"/>
    </location>
</feature>